<proteinExistence type="predicted"/>
<reference evidence="1 2" key="1">
    <citation type="submission" date="2019-11" db="EMBL/GenBank/DDBJ databases">
        <title>Draft genome sequence of Paludibacterium sp. dN18-1.</title>
        <authorList>
            <person name="Im W.-T."/>
        </authorList>
    </citation>
    <scope>NUCLEOTIDE SEQUENCE [LARGE SCALE GENOMIC DNA]</scope>
    <source>
        <strain evidence="2">dN 18-1</strain>
    </source>
</reference>
<gene>
    <name evidence="1" type="ORF">GKE73_14000</name>
</gene>
<keyword evidence="2" id="KW-1185">Reference proteome</keyword>
<evidence type="ECO:0000313" key="2">
    <source>
        <dbReference type="Proteomes" id="UP000446658"/>
    </source>
</evidence>
<name>A0A844GGX4_9NEIS</name>
<evidence type="ECO:0000313" key="1">
    <source>
        <dbReference type="EMBL" id="MTD33755.1"/>
    </source>
</evidence>
<dbReference type="RefSeq" id="WP_230370842.1">
    <property type="nucleotide sequence ID" value="NZ_WLYX01000001.1"/>
</dbReference>
<protein>
    <submittedName>
        <fullName evidence="1">Uncharacterized protein</fullName>
    </submittedName>
</protein>
<dbReference type="CDD" id="cd20743">
    <property type="entry name" value="FIX_RhsA-like"/>
    <property type="match status" value="1"/>
</dbReference>
<dbReference type="AlphaFoldDB" id="A0A844GGX4"/>
<accession>A0A844GGX4</accession>
<sequence length="81" mass="8836">MRRISDGHLSVETLKTVAATVPVVGNLISIGDVVVDVVDMCNKSNRREEVDVFDWLFLGVDLVGVVLRLPVVCSRLAFGQP</sequence>
<dbReference type="Proteomes" id="UP000446658">
    <property type="component" value="Unassembled WGS sequence"/>
</dbReference>
<dbReference type="EMBL" id="WLYX01000001">
    <property type="protein sequence ID" value="MTD33755.1"/>
    <property type="molecule type" value="Genomic_DNA"/>
</dbReference>
<organism evidence="1 2">
    <name type="scientific">Paludibacterium denitrificans</name>
    <dbReference type="NCBI Taxonomy" id="2675226"/>
    <lineage>
        <taxon>Bacteria</taxon>
        <taxon>Pseudomonadati</taxon>
        <taxon>Pseudomonadota</taxon>
        <taxon>Betaproteobacteria</taxon>
        <taxon>Neisseriales</taxon>
        <taxon>Chromobacteriaceae</taxon>
        <taxon>Paludibacterium</taxon>
    </lineage>
</organism>
<comment type="caution">
    <text evidence="1">The sequence shown here is derived from an EMBL/GenBank/DDBJ whole genome shotgun (WGS) entry which is preliminary data.</text>
</comment>